<dbReference type="InterPro" id="IPR019292">
    <property type="entry name" value="McrC"/>
</dbReference>
<protein>
    <submittedName>
        <fullName evidence="1">Uncharacterized protein</fullName>
    </submittedName>
</protein>
<dbReference type="Proteomes" id="UP000483004">
    <property type="component" value="Unassembled WGS sequence"/>
</dbReference>
<name>A0A6L3VWQ8_9ACTN</name>
<organism evidence="1 2">
    <name type="scientific">Actinomadura montaniterrae</name>
    <dbReference type="NCBI Taxonomy" id="1803903"/>
    <lineage>
        <taxon>Bacteria</taxon>
        <taxon>Bacillati</taxon>
        <taxon>Actinomycetota</taxon>
        <taxon>Actinomycetes</taxon>
        <taxon>Streptosporangiales</taxon>
        <taxon>Thermomonosporaceae</taxon>
        <taxon>Actinomadura</taxon>
    </lineage>
</organism>
<sequence length="150" mass="16226">MDSASTAASASTCGLSTSALKINRMFSSGVMMSIAVRPFPSWAGARTYRTTDAKYKAEKPAGFPDADLYQMLAYCTALRLRDGHLVYARGNAPHAAHRVRHTGITIHQHTLDLDQPSATLLADVRALAGRLLPEISRPTQSPYLVPSRNG</sequence>
<keyword evidence="2" id="KW-1185">Reference proteome</keyword>
<dbReference type="OrthoDB" id="5148566at2"/>
<evidence type="ECO:0000313" key="2">
    <source>
        <dbReference type="Proteomes" id="UP000483004"/>
    </source>
</evidence>
<accession>A0A6L3VWQ8</accession>
<dbReference type="AlphaFoldDB" id="A0A6L3VWQ8"/>
<dbReference type="EMBL" id="WBMR01000021">
    <property type="protein sequence ID" value="KAB2384589.1"/>
    <property type="molecule type" value="Genomic_DNA"/>
</dbReference>
<comment type="caution">
    <text evidence="1">The sequence shown here is derived from an EMBL/GenBank/DDBJ whole genome shotgun (WGS) entry which is preliminary data.</text>
</comment>
<proteinExistence type="predicted"/>
<evidence type="ECO:0000313" key="1">
    <source>
        <dbReference type="EMBL" id="KAB2384589.1"/>
    </source>
</evidence>
<gene>
    <name evidence="1" type="ORF">F9B16_10745</name>
</gene>
<dbReference type="Pfam" id="PF10117">
    <property type="entry name" value="McrBC"/>
    <property type="match status" value="1"/>
</dbReference>
<reference evidence="1 2" key="1">
    <citation type="submission" date="2019-09" db="EMBL/GenBank/DDBJ databases">
        <title>Actinomadura physcomitrii sp. nov., a novel actinomycete isolated from moss [Physcomitrium sphaericum (Ludw) Fuernr].</title>
        <authorList>
            <person name="Liu C."/>
            <person name="Zhuang X."/>
        </authorList>
    </citation>
    <scope>NUCLEOTIDE SEQUENCE [LARGE SCALE GENOMIC DNA]</scope>
    <source>
        <strain evidence="1 2">CYP1-1B</strain>
    </source>
</reference>